<dbReference type="InterPro" id="IPR016187">
    <property type="entry name" value="CTDL_fold"/>
</dbReference>
<protein>
    <submittedName>
        <fullName evidence="2">Ergothioneine biosynthesis protein EgtB</fullName>
    </submittedName>
</protein>
<keyword evidence="3" id="KW-1185">Reference proteome</keyword>
<feature type="domain" description="Sulfatase-modifying factor enzyme-like" evidence="1">
    <location>
        <begin position="202"/>
        <end position="339"/>
    </location>
</feature>
<proteinExistence type="predicted"/>
<dbReference type="EMBL" id="VWRN01000074">
    <property type="protein sequence ID" value="KAA6115478.1"/>
    <property type="molecule type" value="Genomic_DNA"/>
</dbReference>
<evidence type="ECO:0000313" key="2">
    <source>
        <dbReference type="EMBL" id="KAA6115478.1"/>
    </source>
</evidence>
<dbReference type="SUPFAM" id="SSF56436">
    <property type="entry name" value="C-type lectin-like"/>
    <property type="match status" value="1"/>
</dbReference>
<dbReference type="PANTHER" id="PTHR23150:SF36">
    <property type="entry name" value="HERCYNINE OXYGENASE"/>
    <property type="match status" value="1"/>
</dbReference>
<dbReference type="Gene3D" id="3.90.1580.10">
    <property type="entry name" value="paralog of FGE (formylglycine-generating enzyme)"/>
    <property type="match status" value="1"/>
</dbReference>
<gene>
    <name evidence="2" type="primary">egtB</name>
    <name evidence="2" type="ORF">F1599_25385</name>
</gene>
<dbReference type="RefSeq" id="WP_150084894.1">
    <property type="nucleotide sequence ID" value="NZ_VWRN01000074.1"/>
</dbReference>
<comment type="caution">
    <text evidence="2">The sequence shown here is derived from an EMBL/GenBank/DDBJ whole genome shotgun (WGS) entry which is preliminary data.</text>
</comment>
<dbReference type="GO" id="GO:0120147">
    <property type="term" value="F:formylglycine-generating oxidase activity"/>
    <property type="evidence" value="ECO:0007669"/>
    <property type="project" value="TreeGrafter"/>
</dbReference>
<dbReference type="AlphaFoldDB" id="A0A5M7ZVM8"/>
<dbReference type="InterPro" id="IPR051043">
    <property type="entry name" value="Sulfatase_Mod_Factor_Kinase"/>
</dbReference>
<reference evidence="2 3" key="1">
    <citation type="submission" date="2019-09" db="EMBL/GenBank/DDBJ databases">
        <title>Isolation of a novel species in the genus Cupriavidus from patients with sepsis using whole genome sequencing.</title>
        <authorList>
            <person name="Kweon O.J."/>
            <person name="Lee M.-K."/>
        </authorList>
    </citation>
    <scope>NUCLEOTIDE SEQUENCE [LARGE SCALE GENOMIC DNA]</scope>
    <source>
        <strain evidence="2 3">MKL-01</strain>
    </source>
</reference>
<dbReference type="PANTHER" id="PTHR23150">
    <property type="entry name" value="SULFATASE MODIFYING FACTOR 1, 2"/>
    <property type="match status" value="1"/>
</dbReference>
<evidence type="ECO:0000313" key="3">
    <source>
        <dbReference type="Proteomes" id="UP000324324"/>
    </source>
</evidence>
<dbReference type="InterPro" id="IPR042095">
    <property type="entry name" value="SUMF_sf"/>
</dbReference>
<dbReference type="Pfam" id="PF03781">
    <property type="entry name" value="FGE-sulfatase"/>
    <property type="match status" value="1"/>
</dbReference>
<dbReference type="InterPro" id="IPR005532">
    <property type="entry name" value="SUMF_dom"/>
</dbReference>
<sequence length="424" mass="47693">MSGFTMLPDLYFTGGRHDWSDARRLPREGLAQALVDSRNRTLAWLSAFGAARRGWIVPRQYDADPPLWTLGHLAWHAEWWCLRDVQWQERAGVLLPVPAAPALLDGADEWFDPERIGPDARWEVALPDVAALKHYAASVLDAVLRRIALLPDDGDDTLYPFRRALQHEDAQIERIAALLQALAMAPDDPALTRPPVSVPDAGTLQFPGGRFTQGWGEPDGFAMPDELPAQPTYVPAFEIDAAPVTNAQYLEFVDDGGYERPNWWSPAGRQWLMTQERSAPRYWERHAQTRAWMAQRFDTLRTLNPDEAVRHVTLYEAQAWCAWAGRRLPDEAEWEMAAVQNRGGFRWGMVREWTATPYEPYAGFADVPSHPGPGDSEMQARFGLCQAVRGACFVGPTRLRHARARLALAPEEDAAFVGFRTCAL</sequence>
<accession>A0A5M7ZVM8</accession>
<name>A0A5M7ZVM8_9BURK</name>
<evidence type="ECO:0000259" key="1">
    <source>
        <dbReference type="Pfam" id="PF03781"/>
    </source>
</evidence>
<organism evidence="2 3">
    <name type="scientific">Cupriavidus cauae</name>
    <dbReference type="NCBI Taxonomy" id="2608999"/>
    <lineage>
        <taxon>Bacteria</taxon>
        <taxon>Pseudomonadati</taxon>
        <taxon>Pseudomonadota</taxon>
        <taxon>Betaproteobacteria</taxon>
        <taxon>Burkholderiales</taxon>
        <taxon>Burkholderiaceae</taxon>
        <taxon>Cupriavidus</taxon>
    </lineage>
</organism>
<dbReference type="Proteomes" id="UP000324324">
    <property type="component" value="Unassembled WGS sequence"/>
</dbReference>